<proteinExistence type="predicted"/>
<comment type="caution">
    <text evidence="1">The sequence shown here is derived from an EMBL/GenBank/DDBJ whole genome shotgun (WGS) entry which is preliminary data.</text>
</comment>
<accession>A0AAD4LY51</accession>
<protein>
    <submittedName>
        <fullName evidence="1">Uncharacterized protein</fullName>
    </submittedName>
</protein>
<sequence>MQLMRLIKFLELTENYANEYLLIISTEIQRRSSFLEMLKMSFNMAEGLRAQLVDLRKQYETGIVAPVKDARRKDKIALSQPLPEDFDLFTEVDLMLSGITQCYIEMDNFWIKEIRRASKALKTRRSDQIDAENWQSFQAALQRTVESWKVFTFFSFQPGAHSKLIRYFKGNTYARSADATPPCSSSHSLSAQLFDSPVHLRHYINSLKGAEFGTVISFLSSAMRRLQETLKRVRASASVGSSHPAILHVLKAEIKLASNREACFEFFRLCIRYGKIIDASHASLKTHPALSHPKSFRDLQERAIQLQSETTRARVSNVEHLAGSSSCKYYLSLKLSTQQALVNATLRMRKSRHHNIRSLRLGRCSRRFYHGLLP</sequence>
<reference evidence="1" key="1">
    <citation type="journal article" date="2022" name="New Phytol.">
        <title>Evolutionary transition to the ectomycorrhizal habit in the genomes of a hyperdiverse lineage of mushroom-forming fungi.</title>
        <authorList>
            <person name="Looney B."/>
            <person name="Miyauchi S."/>
            <person name="Morin E."/>
            <person name="Drula E."/>
            <person name="Courty P.E."/>
            <person name="Kohler A."/>
            <person name="Kuo A."/>
            <person name="LaButti K."/>
            <person name="Pangilinan J."/>
            <person name="Lipzen A."/>
            <person name="Riley R."/>
            <person name="Andreopoulos W."/>
            <person name="He G."/>
            <person name="Johnson J."/>
            <person name="Nolan M."/>
            <person name="Tritt A."/>
            <person name="Barry K.W."/>
            <person name="Grigoriev I.V."/>
            <person name="Nagy L.G."/>
            <person name="Hibbett D."/>
            <person name="Henrissat B."/>
            <person name="Matheny P.B."/>
            <person name="Labbe J."/>
            <person name="Martin F.M."/>
        </authorList>
    </citation>
    <scope>NUCLEOTIDE SEQUENCE</scope>
    <source>
        <strain evidence="1">BPL690</strain>
    </source>
</reference>
<name>A0AAD4LY51_9AGAM</name>
<dbReference type="EMBL" id="WTXG01000106">
    <property type="protein sequence ID" value="KAI0292996.1"/>
    <property type="molecule type" value="Genomic_DNA"/>
</dbReference>
<evidence type="ECO:0000313" key="1">
    <source>
        <dbReference type="EMBL" id="KAI0292996.1"/>
    </source>
</evidence>
<organism evidence="1 2">
    <name type="scientific">Multifurca ochricompacta</name>
    <dbReference type="NCBI Taxonomy" id="376703"/>
    <lineage>
        <taxon>Eukaryota</taxon>
        <taxon>Fungi</taxon>
        <taxon>Dikarya</taxon>
        <taxon>Basidiomycota</taxon>
        <taxon>Agaricomycotina</taxon>
        <taxon>Agaricomycetes</taxon>
        <taxon>Russulales</taxon>
        <taxon>Russulaceae</taxon>
        <taxon>Multifurca</taxon>
    </lineage>
</organism>
<evidence type="ECO:0000313" key="2">
    <source>
        <dbReference type="Proteomes" id="UP001203297"/>
    </source>
</evidence>
<keyword evidence="2" id="KW-1185">Reference proteome</keyword>
<gene>
    <name evidence="1" type="ORF">B0F90DRAFT_191936</name>
</gene>
<dbReference type="AlphaFoldDB" id="A0AAD4LY51"/>
<dbReference type="Proteomes" id="UP001203297">
    <property type="component" value="Unassembled WGS sequence"/>
</dbReference>